<evidence type="ECO:0008006" key="4">
    <source>
        <dbReference type="Google" id="ProtNLM"/>
    </source>
</evidence>
<dbReference type="Proteomes" id="UP001642520">
    <property type="component" value="Unassembled WGS sequence"/>
</dbReference>
<dbReference type="PANTHER" id="PTHR15827:SF2">
    <property type="entry name" value="CYCLIN-DEPENDENT KINASE 2-INTERACTING PROTEIN"/>
    <property type="match status" value="1"/>
</dbReference>
<name>A0ABP1NR68_XYLVO</name>
<organism evidence="2 3">
    <name type="scientific">Xylocopa violacea</name>
    <name type="common">Violet carpenter bee</name>
    <name type="synonym">Apis violacea</name>
    <dbReference type="NCBI Taxonomy" id="135666"/>
    <lineage>
        <taxon>Eukaryota</taxon>
        <taxon>Metazoa</taxon>
        <taxon>Ecdysozoa</taxon>
        <taxon>Arthropoda</taxon>
        <taxon>Hexapoda</taxon>
        <taxon>Insecta</taxon>
        <taxon>Pterygota</taxon>
        <taxon>Neoptera</taxon>
        <taxon>Endopterygota</taxon>
        <taxon>Hymenoptera</taxon>
        <taxon>Apocrita</taxon>
        <taxon>Aculeata</taxon>
        <taxon>Apoidea</taxon>
        <taxon>Anthophila</taxon>
        <taxon>Apidae</taxon>
        <taxon>Xylocopa</taxon>
        <taxon>Xylocopa</taxon>
    </lineage>
</organism>
<proteinExistence type="predicted"/>
<evidence type="ECO:0000256" key="1">
    <source>
        <dbReference type="SAM" id="MobiDB-lite"/>
    </source>
</evidence>
<gene>
    <name evidence="2" type="ORF">XYLVIOL_LOCUS6145</name>
</gene>
<comment type="caution">
    <text evidence="2">The sequence shown here is derived from an EMBL/GenBank/DDBJ whole genome shotgun (WGS) entry which is preliminary data.</text>
</comment>
<sequence length="199" mass="22824">MVYGKKEESHALMMSKEQFSPVNKLSPGKATQGKNLTGSARHMRDLTADIHANIQQWNTLHLQGISLLENITQAKQDESYSQVLQELCDKLETICNTLDNIVQDLGQITHQMKVISSLENKTDKLFTTWPTLKFAQVAELIHNAYSCETKVKRKILEDVAHYYTEPWKMLFLASWVHQPLLPKNLTTFLESMLIETGHR</sequence>
<keyword evidence="3" id="KW-1185">Reference proteome</keyword>
<feature type="region of interest" description="Disordered" evidence="1">
    <location>
        <begin position="14"/>
        <end position="35"/>
    </location>
</feature>
<protein>
    <recommendedName>
        <fullName evidence="4">Cyclin-dependent kinase 2-interacting protein</fullName>
    </recommendedName>
</protein>
<accession>A0ABP1NR68</accession>
<evidence type="ECO:0000313" key="2">
    <source>
        <dbReference type="EMBL" id="CAL7943540.1"/>
    </source>
</evidence>
<dbReference type="EMBL" id="CAXAJV020001293">
    <property type="protein sequence ID" value="CAL7943540.1"/>
    <property type="molecule type" value="Genomic_DNA"/>
</dbReference>
<dbReference type="PANTHER" id="PTHR15827">
    <property type="entry name" value="CYCLIN-DEPENDENT KINASE 2-INTERACTING PROTEIN"/>
    <property type="match status" value="1"/>
</dbReference>
<reference evidence="2 3" key="1">
    <citation type="submission" date="2024-08" db="EMBL/GenBank/DDBJ databases">
        <authorList>
            <person name="Will J Nash"/>
            <person name="Angela Man"/>
            <person name="Seanna McTaggart"/>
            <person name="Kendall Baker"/>
            <person name="Tom Barker"/>
            <person name="Leah Catchpole"/>
            <person name="Alex Durrant"/>
            <person name="Karim Gharbi"/>
            <person name="Naomi Irish"/>
            <person name="Gemy Kaithakottil"/>
            <person name="Debby Ku"/>
            <person name="Aaliyah Providence"/>
            <person name="Felix Shaw"/>
            <person name="David Swarbreck"/>
            <person name="Chris Watkins"/>
            <person name="Ann M. McCartney"/>
            <person name="Giulio Formenti"/>
            <person name="Alice Mouton"/>
            <person name="Noel Vella"/>
            <person name="Bjorn M von Reumont"/>
            <person name="Adriana Vella"/>
            <person name="Wilfried Haerty"/>
        </authorList>
    </citation>
    <scope>NUCLEOTIDE SEQUENCE [LARGE SCALE GENOMIC DNA]</scope>
</reference>
<evidence type="ECO:0000313" key="3">
    <source>
        <dbReference type="Proteomes" id="UP001642520"/>
    </source>
</evidence>